<dbReference type="EMBL" id="LAZR01042568">
    <property type="protein sequence ID" value="KKL09220.1"/>
    <property type="molecule type" value="Genomic_DNA"/>
</dbReference>
<evidence type="ECO:0000256" key="3">
    <source>
        <dbReference type="ARBA" id="ARBA00022777"/>
    </source>
</evidence>
<feature type="domain" description="Phosphofructokinase" evidence="5">
    <location>
        <begin position="9"/>
        <end position="160"/>
    </location>
</feature>
<keyword evidence="3" id="KW-0418">Kinase</keyword>
<dbReference type="Gene3D" id="3.40.50.450">
    <property type="match status" value="1"/>
</dbReference>
<feature type="non-terminal residue" evidence="6">
    <location>
        <position position="181"/>
    </location>
</feature>
<dbReference type="UniPathway" id="UPA00109">
    <property type="reaction ID" value="UER00182"/>
</dbReference>
<keyword evidence="4" id="KW-0460">Magnesium</keyword>
<dbReference type="InterPro" id="IPR050929">
    <property type="entry name" value="PFKA"/>
</dbReference>
<comment type="caution">
    <text evidence="6">The sequence shown here is derived from an EMBL/GenBank/DDBJ whole genome shotgun (WGS) entry which is preliminary data.</text>
</comment>
<dbReference type="SUPFAM" id="SSF53784">
    <property type="entry name" value="Phosphofructokinase"/>
    <property type="match status" value="1"/>
</dbReference>
<evidence type="ECO:0000313" key="6">
    <source>
        <dbReference type="EMBL" id="KKL09220.1"/>
    </source>
</evidence>
<name>A0A0F9AIL5_9ZZZZ</name>
<dbReference type="GO" id="GO:0003872">
    <property type="term" value="F:6-phosphofructokinase activity"/>
    <property type="evidence" value="ECO:0007669"/>
    <property type="project" value="InterPro"/>
</dbReference>
<evidence type="ECO:0000256" key="2">
    <source>
        <dbReference type="ARBA" id="ARBA00022723"/>
    </source>
</evidence>
<evidence type="ECO:0000259" key="5">
    <source>
        <dbReference type="Pfam" id="PF00365"/>
    </source>
</evidence>
<dbReference type="InterPro" id="IPR000023">
    <property type="entry name" value="Phosphofructokinase_dom"/>
</dbReference>
<evidence type="ECO:0000256" key="1">
    <source>
        <dbReference type="ARBA" id="ARBA00022679"/>
    </source>
</evidence>
<sequence>MVGPKGNAVIGQSGGPTAVINRSFIGAIIEARKHGEILEMFGARHGIQGMLNNEYVPLFVQPNFVLKQISTTPAAALGSVRHKPSKEECSRIFENFKKMNVRYFFYIGGNDSAETAYIINSFAAGEGYDLRVVHIPKTIDNDLLVTDHCPGYGSAAKYVACAFIGDNEDNRALKGVKINIV</sequence>
<dbReference type="GO" id="GO:0046872">
    <property type="term" value="F:metal ion binding"/>
    <property type="evidence" value="ECO:0007669"/>
    <property type="project" value="UniProtKB-KW"/>
</dbReference>
<dbReference type="Pfam" id="PF00365">
    <property type="entry name" value="PFK"/>
    <property type="match status" value="1"/>
</dbReference>
<keyword evidence="2" id="KW-0479">Metal-binding</keyword>
<evidence type="ECO:0000256" key="4">
    <source>
        <dbReference type="ARBA" id="ARBA00022842"/>
    </source>
</evidence>
<keyword evidence="1" id="KW-0808">Transferase</keyword>
<dbReference type="PANTHER" id="PTHR45770">
    <property type="entry name" value="ATP-DEPENDENT 6-PHOSPHOFRUCTOKINASE 1"/>
    <property type="match status" value="1"/>
</dbReference>
<dbReference type="AlphaFoldDB" id="A0A0F9AIL5"/>
<gene>
    <name evidence="6" type="ORF">LCGC14_2568020</name>
</gene>
<protein>
    <recommendedName>
        <fullName evidence="5">Phosphofructokinase domain-containing protein</fullName>
    </recommendedName>
</protein>
<proteinExistence type="predicted"/>
<accession>A0A0F9AIL5</accession>
<reference evidence="6" key="1">
    <citation type="journal article" date="2015" name="Nature">
        <title>Complex archaea that bridge the gap between prokaryotes and eukaryotes.</title>
        <authorList>
            <person name="Spang A."/>
            <person name="Saw J.H."/>
            <person name="Jorgensen S.L."/>
            <person name="Zaremba-Niedzwiedzka K."/>
            <person name="Martijn J."/>
            <person name="Lind A.E."/>
            <person name="van Eijk R."/>
            <person name="Schleper C."/>
            <person name="Guy L."/>
            <person name="Ettema T.J."/>
        </authorList>
    </citation>
    <scope>NUCLEOTIDE SEQUENCE</scope>
</reference>
<dbReference type="InterPro" id="IPR035966">
    <property type="entry name" value="PKF_sf"/>
</dbReference>
<organism evidence="6">
    <name type="scientific">marine sediment metagenome</name>
    <dbReference type="NCBI Taxonomy" id="412755"/>
    <lineage>
        <taxon>unclassified sequences</taxon>
        <taxon>metagenomes</taxon>
        <taxon>ecological metagenomes</taxon>
    </lineage>
</organism>